<dbReference type="Gene3D" id="3.40.30.10">
    <property type="entry name" value="Glutaredoxin"/>
    <property type="match status" value="1"/>
</dbReference>
<dbReference type="PANTHER" id="PTHR42852">
    <property type="entry name" value="THIOL:DISULFIDE INTERCHANGE PROTEIN DSBE"/>
    <property type="match status" value="1"/>
</dbReference>
<dbReference type="EMBL" id="JBHUDJ010000003">
    <property type="protein sequence ID" value="MFD1587582.1"/>
    <property type="molecule type" value="Genomic_DNA"/>
</dbReference>
<dbReference type="PROSITE" id="PS51352">
    <property type="entry name" value="THIOREDOXIN_2"/>
    <property type="match status" value="1"/>
</dbReference>
<keyword evidence="2" id="KW-0201">Cytochrome c-type biogenesis</keyword>
<comment type="caution">
    <text evidence="4">The sequence shown here is derived from an EMBL/GenBank/DDBJ whole genome shotgun (WGS) entry which is preliminary data.</text>
</comment>
<dbReference type="InterPro" id="IPR036249">
    <property type="entry name" value="Thioredoxin-like_sf"/>
</dbReference>
<sequence length="171" mass="18567">MEDTGRRGFLAGSATAVAALAGCTQIPGLSNGSETTPQPISLQTLDVGGSPGDRIRVQPSGEVALLDFFATYCEPCKPQMAELRTVRSNSPDLHMLSITWENELDGVREFWRQYEGTWPVAADTKLKTSEQYGINGLPTMVIIDADGEEVWRHKGLAKAETIQSNIDAAQQ</sequence>
<dbReference type="InterPro" id="IPR019546">
    <property type="entry name" value="TAT_signal_bac_arc"/>
</dbReference>
<dbReference type="AlphaFoldDB" id="A0ABD6CB67"/>
<name>A0ABD6CB67_9EURY</name>
<organism evidence="4 5">
    <name type="scientific">Halorientalis brevis</name>
    <dbReference type="NCBI Taxonomy" id="1126241"/>
    <lineage>
        <taxon>Archaea</taxon>
        <taxon>Methanobacteriati</taxon>
        <taxon>Methanobacteriota</taxon>
        <taxon>Stenosarchaea group</taxon>
        <taxon>Halobacteria</taxon>
        <taxon>Halobacteriales</taxon>
        <taxon>Haloarculaceae</taxon>
        <taxon>Halorientalis</taxon>
    </lineage>
</organism>
<dbReference type="CDD" id="cd02966">
    <property type="entry name" value="TlpA_like_family"/>
    <property type="match status" value="1"/>
</dbReference>
<comment type="subcellular location">
    <subcellularLocation>
        <location evidence="1">Cell envelope</location>
    </subcellularLocation>
</comment>
<evidence type="ECO:0000313" key="5">
    <source>
        <dbReference type="Proteomes" id="UP001597119"/>
    </source>
</evidence>
<dbReference type="NCBIfam" id="TIGR01409">
    <property type="entry name" value="TAT_signal_seq"/>
    <property type="match status" value="1"/>
</dbReference>
<gene>
    <name evidence="4" type="ORF">ACFR9U_11345</name>
</gene>
<dbReference type="InterPro" id="IPR013740">
    <property type="entry name" value="Redoxin"/>
</dbReference>
<evidence type="ECO:0000259" key="3">
    <source>
        <dbReference type="PROSITE" id="PS51352"/>
    </source>
</evidence>
<dbReference type="RefSeq" id="WP_247372911.1">
    <property type="nucleotide sequence ID" value="NZ_JALLGV010000001.1"/>
</dbReference>
<dbReference type="Pfam" id="PF08534">
    <property type="entry name" value="Redoxin"/>
    <property type="match status" value="1"/>
</dbReference>
<evidence type="ECO:0000313" key="4">
    <source>
        <dbReference type="EMBL" id="MFD1587582.1"/>
    </source>
</evidence>
<keyword evidence="5" id="KW-1185">Reference proteome</keyword>
<dbReference type="PROSITE" id="PS51257">
    <property type="entry name" value="PROKAR_LIPOPROTEIN"/>
    <property type="match status" value="1"/>
</dbReference>
<feature type="domain" description="Thioredoxin" evidence="3">
    <location>
        <begin position="14"/>
        <end position="171"/>
    </location>
</feature>
<dbReference type="SUPFAM" id="SSF52833">
    <property type="entry name" value="Thioredoxin-like"/>
    <property type="match status" value="1"/>
</dbReference>
<dbReference type="PROSITE" id="PS00194">
    <property type="entry name" value="THIOREDOXIN_1"/>
    <property type="match status" value="1"/>
</dbReference>
<dbReference type="PANTHER" id="PTHR42852:SF13">
    <property type="entry name" value="PROTEIN DIPZ"/>
    <property type="match status" value="1"/>
</dbReference>
<dbReference type="GO" id="GO:0017004">
    <property type="term" value="P:cytochrome complex assembly"/>
    <property type="evidence" value="ECO:0007669"/>
    <property type="project" value="UniProtKB-KW"/>
</dbReference>
<accession>A0ABD6CB67</accession>
<protein>
    <submittedName>
        <fullName evidence="4">TlpA family protein disulfide reductase</fullName>
    </submittedName>
</protein>
<dbReference type="InterPro" id="IPR017937">
    <property type="entry name" value="Thioredoxin_CS"/>
</dbReference>
<proteinExistence type="predicted"/>
<dbReference type="Proteomes" id="UP001597119">
    <property type="component" value="Unassembled WGS sequence"/>
</dbReference>
<evidence type="ECO:0000256" key="2">
    <source>
        <dbReference type="ARBA" id="ARBA00022748"/>
    </source>
</evidence>
<dbReference type="InterPro" id="IPR050553">
    <property type="entry name" value="Thioredoxin_ResA/DsbE_sf"/>
</dbReference>
<reference evidence="4 5" key="1">
    <citation type="journal article" date="2019" name="Int. J. Syst. Evol. Microbiol.">
        <title>The Global Catalogue of Microorganisms (GCM) 10K type strain sequencing project: providing services to taxonomists for standard genome sequencing and annotation.</title>
        <authorList>
            <consortium name="The Broad Institute Genomics Platform"/>
            <consortium name="The Broad Institute Genome Sequencing Center for Infectious Disease"/>
            <person name="Wu L."/>
            <person name="Ma J."/>
        </authorList>
    </citation>
    <scope>NUCLEOTIDE SEQUENCE [LARGE SCALE GENOMIC DNA]</scope>
    <source>
        <strain evidence="4 5">CGMCC 1.12125</strain>
    </source>
</reference>
<dbReference type="InterPro" id="IPR013766">
    <property type="entry name" value="Thioredoxin_domain"/>
</dbReference>
<evidence type="ECO:0000256" key="1">
    <source>
        <dbReference type="ARBA" id="ARBA00004196"/>
    </source>
</evidence>